<reference evidence="1 2" key="1">
    <citation type="submission" date="2016-10" db="EMBL/GenBank/DDBJ databases">
        <authorList>
            <person name="de Groot N.N."/>
        </authorList>
    </citation>
    <scope>NUCLEOTIDE SEQUENCE [LARGE SCALE GENOMIC DNA]</scope>
    <source>
        <strain evidence="1 2">DSM 2784</strain>
    </source>
</reference>
<dbReference type="RefSeq" id="WP_092590411.1">
    <property type="nucleotide sequence ID" value="NZ_FMWL01000006.1"/>
</dbReference>
<keyword evidence="1" id="KW-0238">DNA-binding</keyword>
<dbReference type="Proteomes" id="UP000199208">
    <property type="component" value="Unassembled WGS sequence"/>
</dbReference>
<dbReference type="GO" id="GO:0003677">
    <property type="term" value="F:DNA binding"/>
    <property type="evidence" value="ECO:0007669"/>
    <property type="project" value="UniProtKB-KW"/>
</dbReference>
<dbReference type="InterPro" id="IPR038390">
    <property type="entry name" value="Metal_Tscrpt_repr_sf"/>
</dbReference>
<gene>
    <name evidence="1" type="ORF">SAMN03080599_01636</name>
</gene>
<dbReference type="Pfam" id="PF02583">
    <property type="entry name" value="Trns_repr_metal"/>
    <property type="match status" value="1"/>
</dbReference>
<dbReference type="STRING" id="1120920.SAMN03080599_01636"/>
<keyword evidence="2" id="KW-1185">Reference proteome</keyword>
<dbReference type="AlphaFoldDB" id="A0A1G5RYG4"/>
<proteinExistence type="predicted"/>
<evidence type="ECO:0000313" key="1">
    <source>
        <dbReference type="EMBL" id="SCZ79185.1"/>
    </source>
</evidence>
<dbReference type="GO" id="GO:0046872">
    <property type="term" value="F:metal ion binding"/>
    <property type="evidence" value="ECO:0007669"/>
    <property type="project" value="InterPro"/>
</dbReference>
<dbReference type="Gene3D" id="1.20.58.1000">
    <property type="entry name" value="Metal-sensitive repressor, helix protomer"/>
    <property type="match status" value="1"/>
</dbReference>
<dbReference type="InterPro" id="IPR003735">
    <property type="entry name" value="Metal_Tscrpt_repr"/>
</dbReference>
<dbReference type="GO" id="GO:0045892">
    <property type="term" value="P:negative regulation of DNA-templated transcription"/>
    <property type="evidence" value="ECO:0007669"/>
    <property type="project" value="UniProtKB-ARBA"/>
</dbReference>
<accession>A0A1G5RYG4</accession>
<dbReference type="PANTHER" id="PTHR33677">
    <property type="entry name" value="TRANSCRIPTIONAL REPRESSOR FRMR-RELATED"/>
    <property type="match status" value="1"/>
</dbReference>
<name>A0A1G5RYG4_9FIRM</name>
<dbReference type="EMBL" id="FMWL01000006">
    <property type="protein sequence ID" value="SCZ79185.1"/>
    <property type="molecule type" value="Genomic_DNA"/>
</dbReference>
<dbReference type="OrthoDB" id="9811244at2"/>
<dbReference type="CDD" id="cd10148">
    <property type="entry name" value="CsoR-like_DUF156"/>
    <property type="match status" value="1"/>
</dbReference>
<evidence type="ECO:0000313" key="2">
    <source>
        <dbReference type="Proteomes" id="UP000199208"/>
    </source>
</evidence>
<protein>
    <submittedName>
        <fullName evidence="1">DNA-binding transcriptional regulator, FrmR family</fullName>
    </submittedName>
</protein>
<sequence>MEVYSDKTVEKNRKDIINRLRTVKGHIAGIEKMVDEGKGCEDVLTQILAIKSSVHKIGLMVMESHALECLLDPDENGKVEADRMEHIIHMILQFSK</sequence>
<organism evidence="1 2">
    <name type="scientific">Acidaminobacter hydrogenoformans DSM 2784</name>
    <dbReference type="NCBI Taxonomy" id="1120920"/>
    <lineage>
        <taxon>Bacteria</taxon>
        <taxon>Bacillati</taxon>
        <taxon>Bacillota</taxon>
        <taxon>Clostridia</taxon>
        <taxon>Peptostreptococcales</taxon>
        <taxon>Acidaminobacteraceae</taxon>
        <taxon>Acidaminobacter</taxon>
    </lineage>
</organism>